<gene>
    <name evidence="3" type="ORF">FJ651_01990</name>
</gene>
<organism evidence="3 4">
    <name type="scientific">Paucihalobacter ruber</name>
    <dbReference type="NCBI Taxonomy" id="2567861"/>
    <lineage>
        <taxon>Bacteria</taxon>
        <taxon>Pseudomonadati</taxon>
        <taxon>Bacteroidota</taxon>
        <taxon>Flavobacteriia</taxon>
        <taxon>Flavobacteriales</taxon>
        <taxon>Flavobacteriaceae</taxon>
        <taxon>Paucihalobacter</taxon>
    </lineage>
</organism>
<evidence type="ECO:0000313" key="3">
    <source>
        <dbReference type="EMBL" id="TPV35706.1"/>
    </source>
</evidence>
<sequence length="795" mass="87068">MFKNYFWGILCLSFSIQAQTGGFELDPQFDTSQMSTKILANSSLSQAKLLDLENQHFTTFRFIQAWQELGSLDFENRFLTPKDLMAVRKNYILDDIIPIGVMISEFDYIKPTAFNERDVYLDNQLLKKRPGTANVFETAQIAAAAPLSERHKGFLTHFILDPKYIINTTNSDITAIEIDFNDSEGFKMVDLNNVISVPYQSEGVKQLQFRITLSNGDIFNTTSEINIRPAHTDVYNSGLNRSSNQILPITATNIVDLSQYGETTSDAGQGEYEIFMDTTDGILDKPIIVVDGFDPGDTRDIPGIYNLLNYVDPINGPQNLADFVRSEGFDVVILNAPQYVSNGSPIDGGGDYIERNAMVLVELIETINSQKVGSEELVIIGPSMGGLISRYALNYMENNNLDHQTRLWLSFDSPHLGANVPIGFQHQFNFLAFGLDLGGVFGNQNVVELQPLVEDLLKSNAARQLLVDHFESHLASGSNVNFDPALLNPDAHPFRDIFVNNINGLTPSGYPENTRNVSVINGSGIGNPYFAIGNSGPTVTNGYTVINNSFNVALLTNLNIFIRFTPAAGVTQQVSATSIVSFGSTIVSSSASSQSFSFTDGVDAAPGGLFDLSGLTEGTGGGTADDFLAAIQIDKFSFIPSVSALGMTVTNNEIDWFHNIDLGTPSGRAVLNETPFVNWFLPADNEPHLQLTQANVAFAIEEIIPSTLSNQDLVTNLFKLAHNPISQHLIFTSNSTYENAKIVIADMAGKVVLQLNNVAIENNTAFPININNGIYILRVENSSGLNHIQKVVVNQ</sequence>
<comment type="caution">
    <text evidence="3">The sequence shown here is derived from an EMBL/GenBank/DDBJ whole genome shotgun (WGS) entry which is preliminary data.</text>
</comment>
<dbReference type="RefSeq" id="WP_140988715.1">
    <property type="nucleotide sequence ID" value="NZ_VHIQ01000001.1"/>
</dbReference>
<proteinExistence type="predicted"/>
<feature type="domain" description="DUF676" evidence="2">
    <location>
        <begin position="359"/>
        <end position="419"/>
    </location>
</feature>
<dbReference type="InterPro" id="IPR007751">
    <property type="entry name" value="DUF676_lipase-like"/>
</dbReference>
<dbReference type="Proteomes" id="UP000317332">
    <property type="component" value="Unassembled WGS sequence"/>
</dbReference>
<dbReference type="AlphaFoldDB" id="A0A506PP81"/>
<keyword evidence="4" id="KW-1185">Reference proteome</keyword>
<protein>
    <submittedName>
        <fullName evidence="3">T9SS type A sorting domain-containing protein</fullName>
    </submittedName>
</protein>
<dbReference type="InterPro" id="IPR026444">
    <property type="entry name" value="Secre_tail"/>
</dbReference>
<reference evidence="3 4" key="1">
    <citation type="submission" date="2019-06" db="EMBL/GenBank/DDBJ databases">
        <title>Flavobacteriaceae Paucihalobacterium erythroidium CWB-1, complete genome.</title>
        <authorList>
            <person name="Wu S."/>
        </authorList>
    </citation>
    <scope>NUCLEOTIDE SEQUENCE [LARGE SCALE GENOMIC DNA]</scope>
    <source>
        <strain evidence="3 4">CWB-1</strain>
    </source>
</reference>
<evidence type="ECO:0000313" key="4">
    <source>
        <dbReference type="Proteomes" id="UP000317332"/>
    </source>
</evidence>
<evidence type="ECO:0000256" key="1">
    <source>
        <dbReference type="ARBA" id="ARBA00022729"/>
    </source>
</evidence>
<dbReference type="Pfam" id="PF05057">
    <property type="entry name" value="DUF676"/>
    <property type="match status" value="1"/>
</dbReference>
<name>A0A506PP81_9FLAO</name>
<dbReference type="EMBL" id="VHIQ01000001">
    <property type="protein sequence ID" value="TPV35706.1"/>
    <property type="molecule type" value="Genomic_DNA"/>
</dbReference>
<dbReference type="Gene3D" id="3.40.50.1820">
    <property type="entry name" value="alpha/beta hydrolase"/>
    <property type="match status" value="1"/>
</dbReference>
<evidence type="ECO:0000259" key="2">
    <source>
        <dbReference type="Pfam" id="PF05057"/>
    </source>
</evidence>
<dbReference type="InterPro" id="IPR029058">
    <property type="entry name" value="AB_hydrolase_fold"/>
</dbReference>
<dbReference type="SUPFAM" id="SSF53474">
    <property type="entry name" value="alpha/beta-Hydrolases"/>
    <property type="match status" value="1"/>
</dbReference>
<dbReference type="NCBIfam" id="TIGR04183">
    <property type="entry name" value="Por_Secre_tail"/>
    <property type="match status" value="1"/>
</dbReference>
<dbReference type="OrthoDB" id="4535652at2"/>
<keyword evidence="1" id="KW-0732">Signal</keyword>
<accession>A0A506PP81</accession>